<evidence type="ECO:0000256" key="4">
    <source>
        <dbReference type="ARBA" id="ARBA00022729"/>
    </source>
</evidence>
<keyword evidence="3" id="KW-0813">Transport</keyword>
<dbReference type="PROSITE" id="PS50983">
    <property type="entry name" value="FE_B12_PBP"/>
    <property type="match status" value="1"/>
</dbReference>
<dbReference type="GO" id="GO:0030288">
    <property type="term" value="C:outer membrane-bounded periplasmic space"/>
    <property type="evidence" value="ECO:0007669"/>
    <property type="project" value="TreeGrafter"/>
</dbReference>
<dbReference type="InterPro" id="IPR002491">
    <property type="entry name" value="ABC_transptr_periplasmic_BD"/>
</dbReference>
<dbReference type="SUPFAM" id="SSF53807">
    <property type="entry name" value="Helical backbone' metal receptor"/>
    <property type="match status" value="1"/>
</dbReference>
<feature type="chain" id="PRO_5020608006" evidence="6">
    <location>
        <begin position="27"/>
        <end position="344"/>
    </location>
</feature>
<keyword evidence="9" id="KW-1185">Reference proteome</keyword>
<reference evidence="8 9" key="1">
    <citation type="submission" date="2019-03" db="EMBL/GenBank/DDBJ databases">
        <title>Genomic Encyclopedia of Archaeal and Bacterial Type Strains, Phase II (KMG-II): from individual species to whole genera.</title>
        <authorList>
            <person name="Goeker M."/>
        </authorList>
    </citation>
    <scope>NUCLEOTIDE SEQUENCE [LARGE SCALE GENOMIC DNA]</scope>
    <source>
        <strain evidence="8 9">DSM 24323</strain>
    </source>
</reference>
<dbReference type="CDD" id="cd01146">
    <property type="entry name" value="FhuD"/>
    <property type="match status" value="1"/>
</dbReference>
<feature type="region of interest" description="Disordered" evidence="5">
    <location>
        <begin position="30"/>
        <end position="61"/>
    </location>
</feature>
<evidence type="ECO:0000256" key="6">
    <source>
        <dbReference type="SAM" id="SignalP"/>
    </source>
</evidence>
<organism evidence="8 9">
    <name type="scientific">Naumannella halotolerans</name>
    <dbReference type="NCBI Taxonomy" id="993414"/>
    <lineage>
        <taxon>Bacteria</taxon>
        <taxon>Bacillati</taxon>
        <taxon>Actinomycetota</taxon>
        <taxon>Actinomycetes</taxon>
        <taxon>Propionibacteriales</taxon>
        <taxon>Propionibacteriaceae</taxon>
        <taxon>Naumannella</taxon>
    </lineage>
</organism>
<comment type="similarity">
    <text evidence="2">Belongs to the bacterial solute-binding protein 8 family.</text>
</comment>
<name>A0A4R7JAC7_9ACTN</name>
<dbReference type="Gene3D" id="3.40.50.1980">
    <property type="entry name" value="Nitrogenase molybdenum iron protein domain"/>
    <property type="match status" value="2"/>
</dbReference>
<dbReference type="Pfam" id="PF01497">
    <property type="entry name" value="Peripla_BP_2"/>
    <property type="match status" value="1"/>
</dbReference>
<dbReference type="PROSITE" id="PS51257">
    <property type="entry name" value="PROKAR_LIPOPROTEIN"/>
    <property type="match status" value="1"/>
</dbReference>
<proteinExistence type="inferred from homology"/>
<evidence type="ECO:0000256" key="2">
    <source>
        <dbReference type="ARBA" id="ARBA00008814"/>
    </source>
</evidence>
<dbReference type="PANTHER" id="PTHR30532">
    <property type="entry name" value="IRON III DICITRATE-BINDING PERIPLASMIC PROTEIN"/>
    <property type="match status" value="1"/>
</dbReference>
<accession>A0A4R7JAC7</accession>
<comment type="caution">
    <text evidence="8">The sequence shown here is derived from an EMBL/GenBank/DDBJ whole genome shotgun (WGS) entry which is preliminary data.</text>
</comment>
<dbReference type="Proteomes" id="UP000295371">
    <property type="component" value="Unassembled WGS sequence"/>
</dbReference>
<dbReference type="AlphaFoldDB" id="A0A4R7JAC7"/>
<evidence type="ECO:0000313" key="9">
    <source>
        <dbReference type="Proteomes" id="UP000295371"/>
    </source>
</evidence>
<feature type="signal peptide" evidence="6">
    <location>
        <begin position="1"/>
        <end position="26"/>
    </location>
</feature>
<dbReference type="InterPro" id="IPR051313">
    <property type="entry name" value="Bact_iron-sidero_bind"/>
</dbReference>
<evidence type="ECO:0000256" key="5">
    <source>
        <dbReference type="SAM" id="MobiDB-lite"/>
    </source>
</evidence>
<dbReference type="GO" id="GO:1901678">
    <property type="term" value="P:iron coordination entity transport"/>
    <property type="evidence" value="ECO:0007669"/>
    <property type="project" value="UniProtKB-ARBA"/>
</dbReference>
<dbReference type="PANTHER" id="PTHR30532:SF25">
    <property type="entry name" value="IRON(III) DICITRATE-BINDING PERIPLASMIC PROTEIN"/>
    <property type="match status" value="1"/>
</dbReference>
<protein>
    <submittedName>
        <fullName evidence="8">Iron complex transport system substrate-binding protein</fullName>
    </submittedName>
</protein>
<dbReference type="EMBL" id="SOAW01000001">
    <property type="protein sequence ID" value="TDT34284.1"/>
    <property type="molecule type" value="Genomic_DNA"/>
</dbReference>
<evidence type="ECO:0000259" key="7">
    <source>
        <dbReference type="PROSITE" id="PS50983"/>
    </source>
</evidence>
<evidence type="ECO:0000313" key="8">
    <source>
        <dbReference type="EMBL" id="TDT34284.1"/>
    </source>
</evidence>
<evidence type="ECO:0000256" key="3">
    <source>
        <dbReference type="ARBA" id="ARBA00022448"/>
    </source>
</evidence>
<keyword evidence="4 6" id="KW-0732">Signal</keyword>
<comment type="subcellular location">
    <subcellularLocation>
        <location evidence="1">Cell envelope</location>
    </subcellularLocation>
</comment>
<sequence length="344" mass="36084">MNQRAVFGAGTAVLVSLLLAFSGCSAAGSEGEPSVDPVSSAPATEKVAPNTMAEGKGSDAADGEFPRTVVHFAGETEIPAQPQRVVVIATGQLDVSVTLGVVPVGAAAGDGAEAVPSYLPESFPELAEELAAISPVGQRTEPNIEAIGALEPDLILMNSRGDNKEQTYEALSQIAPTISTEGAGINWKPDMLLVADALGKREQAETWLSDFETEAATFGQTVDPATTVSFTRLNGDRLRIFQIASFPGSIAEDVGVARPESQRDTEETSVDISPEELDLADASWIFYGVRGGDAAELTDMPLWPTLVAVEEQHAIQVDDDPFFLNAGTTAARVVLNRLKTSLGS</sequence>
<evidence type="ECO:0000256" key="1">
    <source>
        <dbReference type="ARBA" id="ARBA00004196"/>
    </source>
</evidence>
<gene>
    <name evidence="8" type="ORF">CLV29_1942</name>
</gene>
<feature type="domain" description="Fe/B12 periplasmic-binding" evidence="7">
    <location>
        <begin position="84"/>
        <end position="344"/>
    </location>
</feature>